<protein>
    <recommendedName>
        <fullName evidence="2 4">GTP cyclohydrolase 1 type 2 homolog</fullName>
    </recommendedName>
</protein>
<keyword evidence="3 4" id="KW-0479">Metal-binding</keyword>
<comment type="caution">
    <text evidence="5">The sequence shown here is derived from an EMBL/GenBank/DDBJ whole genome shotgun (WGS) entry which is preliminary data.</text>
</comment>
<evidence type="ECO:0000313" key="6">
    <source>
        <dbReference type="Proteomes" id="UP000037854"/>
    </source>
</evidence>
<keyword evidence="6" id="KW-1185">Reference proteome</keyword>
<gene>
    <name evidence="5" type="ORF">AFL42_08045</name>
</gene>
<evidence type="ECO:0000256" key="4">
    <source>
        <dbReference type="PIRNR" id="PIRNR037489"/>
    </source>
</evidence>
<proteinExistence type="inferred from homology"/>
<dbReference type="EMBL" id="LGTK01000021">
    <property type="protein sequence ID" value="KPH75888.1"/>
    <property type="molecule type" value="Genomic_DNA"/>
</dbReference>
<comment type="similarity">
    <text evidence="1 4">Belongs to the GTP cyclohydrolase I type 2/NIF3 family.</text>
</comment>
<dbReference type="NCBIfam" id="TIGR00486">
    <property type="entry name" value="YbgI_SA1388"/>
    <property type="match status" value="1"/>
</dbReference>
<name>A0ABR5MJX1_9BACI</name>
<dbReference type="InterPro" id="IPR002678">
    <property type="entry name" value="DUF34/NIF3"/>
</dbReference>
<dbReference type="PANTHER" id="PTHR13799">
    <property type="entry name" value="NGG1 INTERACTING FACTOR 3"/>
    <property type="match status" value="1"/>
</dbReference>
<organism evidence="5 6">
    <name type="scientific">Oceanobacillus caeni</name>
    <dbReference type="NCBI Taxonomy" id="405946"/>
    <lineage>
        <taxon>Bacteria</taxon>
        <taxon>Bacillati</taxon>
        <taxon>Bacillota</taxon>
        <taxon>Bacilli</taxon>
        <taxon>Bacillales</taxon>
        <taxon>Bacillaceae</taxon>
        <taxon>Oceanobacillus</taxon>
    </lineage>
</organism>
<dbReference type="InterPro" id="IPR036069">
    <property type="entry name" value="DUF34/NIF3_sf"/>
</dbReference>
<dbReference type="PANTHER" id="PTHR13799:SF14">
    <property type="entry name" value="GTP CYCLOHYDROLASE 1 TYPE 2 HOMOLOG"/>
    <property type="match status" value="1"/>
</dbReference>
<dbReference type="Proteomes" id="UP000037854">
    <property type="component" value="Unassembled WGS sequence"/>
</dbReference>
<evidence type="ECO:0000256" key="3">
    <source>
        <dbReference type="ARBA" id="ARBA00022723"/>
    </source>
</evidence>
<dbReference type="PIRSF" id="PIRSF037489">
    <property type="entry name" value="UCP037489_NIF3_YqfO"/>
    <property type="match status" value="1"/>
</dbReference>
<accession>A0ABR5MJX1</accession>
<sequence>MKKHPINNSNVFQLMEKWAPKHLAYDWDNVGLQVGSYHQNVNKIMVTLDVLETVVDEAIQKGVNLIIAHHPLLFKPIKQINFDSPQGRLIRKLIDHQITVYAAHTNLDAAIGGVNDMLCQSIGIQSTSNLIDTFTQRLLKIVVYVPKTHEEEIRNALSDSGAGHIGNYSHCTFQTKGEGTFKPLEGTNPYIGTTNQLELVDEVRIETILPEEKLNKVISSILKAHPYEEPAYDIYPLKNSGKRFGIGRVGLLPQKITLEKLCSQIKKSLNISGLRVTGDLQKEVKKVAVLGGSGEKYIHTAKQKGADVYITGDMSFHTAQDAWQMGLSVIDAGHYIENIMKKHTVEYLKNELKHHPSVEILMSEINTDPFQFV</sequence>
<dbReference type="SUPFAM" id="SSF102705">
    <property type="entry name" value="NIF3 (NGG1p interacting factor 3)-like"/>
    <property type="match status" value="1"/>
</dbReference>
<evidence type="ECO:0000313" key="5">
    <source>
        <dbReference type="EMBL" id="KPH75888.1"/>
    </source>
</evidence>
<evidence type="ECO:0000256" key="2">
    <source>
        <dbReference type="ARBA" id="ARBA00022112"/>
    </source>
</evidence>
<dbReference type="Gene3D" id="3.40.1390.30">
    <property type="entry name" value="NIF3 (NGG1p interacting factor 3)-like"/>
    <property type="match status" value="2"/>
</dbReference>
<dbReference type="RefSeq" id="WP_047183811.1">
    <property type="nucleotide sequence ID" value="NZ_JARTGE010000044.1"/>
</dbReference>
<reference evidence="5 6" key="1">
    <citation type="submission" date="2015-07" db="EMBL/GenBank/DDBJ databases">
        <title>High-quality draft genome sequence of Oceanobacillus caeni HM6, a bacillus isolated from a human feces.</title>
        <authorList>
            <person name="Kumar J."/>
            <person name="Verma M.K."/>
            <person name="Pandey R."/>
            <person name="Bhambi M."/>
            <person name="Chauhan N."/>
        </authorList>
    </citation>
    <scope>NUCLEOTIDE SEQUENCE [LARGE SCALE GENOMIC DNA]</scope>
    <source>
        <strain evidence="5 6">HM6</strain>
    </source>
</reference>
<dbReference type="InterPro" id="IPR017221">
    <property type="entry name" value="DUF34/NIF3_bac"/>
</dbReference>
<evidence type="ECO:0000256" key="1">
    <source>
        <dbReference type="ARBA" id="ARBA00006964"/>
    </source>
</evidence>
<dbReference type="Pfam" id="PF01784">
    <property type="entry name" value="DUF34_NIF3"/>
    <property type="match status" value="1"/>
</dbReference>
<dbReference type="Gene3D" id="3.30.70.120">
    <property type="match status" value="1"/>
</dbReference>
<dbReference type="InterPro" id="IPR015867">
    <property type="entry name" value="N-reg_PII/ATP_PRibTrfase_C"/>
</dbReference>